<organism evidence="8 9">
    <name type="scientific">Drosophila hydei</name>
    <name type="common">Fruit fly</name>
    <dbReference type="NCBI Taxonomy" id="7224"/>
    <lineage>
        <taxon>Eukaryota</taxon>
        <taxon>Metazoa</taxon>
        <taxon>Ecdysozoa</taxon>
        <taxon>Arthropoda</taxon>
        <taxon>Hexapoda</taxon>
        <taxon>Insecta</taxon>
        <taxon>Pterygota</taxon>
        <taxon>Neoptera</taxon>
        <taxon>Endopterygota</taxon>
        <taxon>Diptera</taxon>
        <taxon>Brachycera</taxon>
        <taxon>Muscomorpha</taxon>
        <taxon>Ephydroidea</taxon>
        <taxon>Drosophilidae</taxon>
        <taxon>Drosophila</taxon>
    </lineage>
</organism>
<evidence type="ECO:0000256" key="4">
    <source>
        <dbReference type="RuleBase" id="RU000411"/>
    </source>
</evidence>
<feature type="compositionally biased region" description="Low complexity" evidence="5">
    <location>
        <begin position="73"/>
        <end position="101"/>
    </location>
</feature>
<evidence type="ECO:0000259" key="7">
    <source>
        <dbReference type="SMART" id="SM00093"/>
    </source>
</evidence>
<dbReference type="GeneID" id="111593811"/>
<gene>
    <name evidence="9" type="primary">LOC111593811</name>
</gene>
<evidence type="ECO:0000313" key="8">
    <source>
        <dbReference type="Proteomes" id="UP000504633"/>
    </source>
</evidence>
<dbReference type="InterPro" id="IPR042185">
    <property type="entry name" value="Serpin_sf_2"/>
</dbReference>
<dbReference type="CDD" id="cd19954">
    <property type="entry name" value="serpin42Dd-like_insects"/>
    <property type="match status" value="1"/>
</dbReference>
<dbReference type="KEGG" id="dhe:111593811"/>
<keyword evidence="2 9" id="KW-0646">Protease inhibitor</keyword>
<dbReference type="GO" id="GO:0004867">
    <property type="term" value="F:serine-type endopeptidase inhibitor activity"/>
    <property type="evidence" value="ECO:0007669"/>
    <property type="project" value="UniProtKB-KW"/>
</dbReference>
<dbReference type="AlphaFoldDB" id="A0A6J1LDX2"/>
<dbReference type="OrthoDB" id="671595at2759"/>
<dbReference type="InterPro" id="IPR000215">
    <property type="entry name" value="Serpin_fam"/>
</dbReference>
<dbReference type="InterPro" id="IPR036186">
    <property type="entry name" value="Serpin_sf"/>
</dbReference>
<keyword evidence="3 9" id="KW-0722">Serine protease inhibitor</keyword>
<name>A0A6J1LDX2_DROHY</name>
<dbReference type="PANTHER" id="PTHR11461:SF211">
    <property type="entry name" value="GH10112P-RELATED"/>
    <property type="match status" value="1"/>
</dbReference>
<dbReference type="Gene3D" id="2.30.39.10">
    <property type="entry name" value="Alpha-1-antitrypsin, domain 1"/>
    <property type="match status" value="1"/>
</dbReference>
<evidence type="ECO:0000256" key="1">
    <source>
        <dbReference type="ARBA" id="ARBA00009500"/>
    </source>
</evidence>
<evidence type="ECO:0000256" key="2">
    <source>
        <dbReference type="ARBA" id="ARBA00022690"/>
    </source>
</evidence>
<evidence type="ECO:0000256" key="5">
    <source>
        <dbReference type="SAM" id="MobiDB-lite"/>
    </source>
</evidence>
<dbReference type="RefSeq" id="XP_023162608.2">
    <property type="nucleotide sequence ID" value="XM_023306840.2"/>
</dbReference>
<feature type="chain" id="PRO_5026828768" evidence="6">
    <location>
        <begin position="19"/>
        <end position="508"/>
    </location>
</feature>
<evidence type="ECO:0000256" key="3">
    <source>
        <dbReference type="ARBA" id="ARBA00022900"/>
    </source>
</evidence>
<dbReference type="Gene3D" id="3.30.497.10">
    <property type="entry name" value="Antithrombin, subunit I, domain 2"/>
    <property type="match status" value="1"/>
</dbReference>
<feature type="compositionally biased region" description="Polar residues" evidence="5">
    <location>
        <begin position="115"/>
        <end position="126"/>
    </location>
</feature>
<sequence length="508" mass="55907">MSCKYSSAMLLLLGSCLSLCLFFTPAASSGQRIVDYGHVVFGSRSGFDNQIQSRSGGVPAVQNRIAQRTAVAAGQPAQQQFSAQSPAPAQAQAPSAPASASVTPGVTVLGIDGSTGKSAAGQSRGSSGPARPPAQFNYRERFSSTLFQPISRSNINRNVVYSPSSVHGILGMLFGVSSGETATELRLAGQFEQDQLSVAKDFQRVNNLERELQNAQLIVANKLFFNHELAVVNPDYARYAREFYNSEIEPVNMKRSSNTAARINAWSADATRNIIRELVTPNDIDDETQALLVNAIYFKARWANEFSAMDTTPEKFRVNSNKAITVPMMYNDDVFAYAELPELDAVALELPYAGTQVSMLFILPNQVDGLSQLERQLQRVDLNQIAARLRREMVAVRIPKFRIEFEQDMTRPLQELGVRRMFTANSQVDAMLMRPVKVSKILQKAFIDVNEAGSEAAAATFAKFVPLLLPMKSREFTADHPFLFAIRTPDSVLFIGHVVQPPQVNARQ</sequence>
<evidence type="ECO:0000256" key="6">
    <source>
        <dbReference type="SAM" id="SignalP"/>
    </source>
</evidence>
<dbReference type="GO" id="GO:0005615">
    <property type="term" value="C:extracellular space"/>
    <property type="evidence" value="ECO:0007669"/>
    <property type="project" value="InterPro"/>
</dbReference>
<keyword evidence="8" id="KW-1185">Reference proteome</keyword>
<comment type="similarity">
    <text evidence="1 4">Belongs to the serpin family.</text>
</comment>
<keyword evidence="6" id="KW-0732">Signal</keyword>
<feature type="region of interest" description="Disordered" evidence="5">
    <location>
        <begin position="73"/>
        <end position="135"/>
    </location>
</feature>
<dbReference type="SUPFAM" id="SSF56574">
    <property type="entry name" value="Serpins"/>
    <property type="match status" value="1"/>
</dbReference>
<feature type="signal peptide" evidence="6">
    <location>
        <begin position="1"/>
        <end position="18"/>
    </location>
</feature>
<dbReference type="Proteomes" id="UP000504633">
    <property type="component" value="Unplaced"/>
</dbReference>
<protein>
    <submittedName>
        <fullName evidence="9">Serine protease inhibitor 42Dd</fullName>
    </submittedName>
</protein>
<feature type="domain" description="Serpin" evidence="7">
    <location>
        <begin position="144"/>
        <end position="501"/>
    </location>
</feature>
<proteinExistence type="inferred from homology"/>
<accession>A0A6J1LDX2</accession>
<reference evidence="9" key="1">
    <citation type="submission" date="2025-08" db="UniProtKB">
        <authorList>
            <consortium name="RefSeq"/>
        </authorList>
    </citation>
    <scope>IDENTIFICATION</scope>
    <source>
        <strain evidence="9">15085-1641.00</strain>
        <tissue evidence="9">Whole body</tissue>
    </source>
</reference>
<dbReference type="PROSITE" id="PS51257">
    <property type="entry name" value="PROKAR_LIPOPROTEIN"/>
    <property type="match status" value="1"/>
</dbReference>
<dbReference type="InterPro" id="IPR023796">
    <property type="entry name" value="Serpin_dom"/>
</dbReference>
<evidence type="ECO:0000313" key="9">
    <source>
        <dbReference type="RefSeq" id="XP_023162608.2"/>
    </source>
</evidence>
<dbReference type="InterPro" id="IPR042178">
    <property type="entry name" value="Serpin_sf_1"/>
</dbReference>
<dbReference type="OMA" id="FSKNAMA"/>
<dbReference type="InterPro" id="IPR023795">
    <property type="entry name" value="Serpin_CS"/>
</dbReference>
<dbReference type="PROSITE" id="PS00284">
    <property type="entry name" value="SERPIN"/>
    <property type="match status" value="1"/>
</dbReference>
<dbReference type="SMART" id="SM00093">
    <property type="entry name" value="SERPIN"/>
    <property type="match status" value="1"/>
</dbReference>
<dbReference type="Pfam" id="PF00079">
    <property type="entry name" value="Serpin"/>
    <property type="match status" value="1"/>
</dbReference>
<dbReference type="PANTHER" id="PTHR11461">
    <property type="entry name" value="SERINE PROTEASE INHIBITOR, SERPIN"/>
    <property type="match status" value="1"/>
</dbReference>